<evidence type="ECO:0000313" key="9">
    <source>
        <dbReference type="EMBL" id="GEQ85076.1"/>
    </source>
</evidence>
<dbReference type="SMART" id="SM00388">
    <property type="entry name" value="HisKA"/>
    <property type="match status" value="1"/>
</dbReference>
<evidence type="ECO:0000313" key="10">
    <source>
        <dbReference type="Proteomes" id="UP000326994"/>
    </source>
</evidence>
<dbReference type="PANTHER" id="PTHR43047:SF72">
    <property type="entry name" value="OSMOSENSING HISTIDINE PROTEIN KINASE SLN1"/>
    <property type="match status" value="1"/>
</dbReference>
<organism evidence="9 10">
    <name type="scientific">Patiriisocius marinistellae</name>
    <dbReference type="NCBI Taxonomy" id="2494560"/>
    <lineage>
        <taxon>Bacteria</taxon>
        <taxon>Pseudomonadati</taxon>
        <taxon>Bacteroidota</taxon>
        <taxon>Flavobacteriia</taxon>
        <taxon>Flavobacteriales</taxon>
        <taxon>Flavobacteriaceae</taxon>
        <taxon>Patiriisocius</taxon>
    </lineage>
</organism>
<comment type="caution">
    <text evidence="9">The sequence shown here is derived from an EMBL/GenBank/DDBJ whole genome shotgun (WGS) entry which is preliminary data.</text>
</comment>
<dbReference type="GO" id="GO:0000155">
    <property type="term" value="F:phosphorelay sensor kinase activity"/>
    <property type="evidence" value="ECO:0007669"/>
    <property type="project" value="InterPro"/>
</dbReference>
<evidence type="ECO:0000259" key="7">
    <source>
        <dbReference type="PROSITE" id="PS50109"/>
    </source>
</evidence>
<keyword evidence="5" id="KW-0418">Kinase</keyword>
<dbReference type="Gene3D" id="3.40.50.2300">
    <property type="match status" value="1"/>
</dbReference>
<feature type="domain" description="Response regulatory" evidence="8">
    <location>
        <begin position="382"/>
        <end position="501"/>
    </location>
</feature>
<dbReference type="PANTHER" id="PTHR43047">
    <property type="entry name" value="TWO-COMPONENT HISTIDINE PROTEIN KINASE"/>
    <property type="match status" value="1"/>
</dbReference>
<comment type="caution">
    <text evidence="6">Lacks conserved residue(s) required for the propagation of feature annotation.</text>
</comment>
<dbReference type="GO" id="GO:0009927">
    <property type="term" value="F:histidine phosphotransfer kinase activity"/>
    <property type="evidence" value="ECO:0007669"/>
    <property type="project" value="TreeGrafter"/>
</dbReference>
<dbReference type="RefSeq" id="WP_151893011.1">
    <property type="nucleotide sequence ID" value="NZ_BKCF01000001.1"/>
</dbReference>
<reference evidence="9 10" key="1">
    <citation type="submission" date="2019-08" db="EMBL/GenBank/DDBJ databases">
        <title>Ulvibacter marinistellae sp. nov., isolated from a starfish, Patiria pectinifera.</title>
        <authorList>
            <person name="Kawano K."/>
            <person name="Ushijima N."/>
            <person name="Kihara M."/>
            <person name="Itoh H."/>
        </authorList>
    </citation>
    <scope>NUCLEOTIDE SEQUENCE [LARGE SCALE GENOMIC DNA]</scope>
    <source>
        <strain evidence="9 10">KK4</strain>
    </source>
</reference>
<dbReference type="InterPro" id="IPR001789">
    <property type="entry name" value="Sig_transdc_resp-reg_receiver"/>
</dbReference>
<dbReference type="CDD" id="cd00082">
    <property type="entry name" value="HisKA"/>
    <property type="match status" value="1"/>
</dbReference>
<dbReference type="InterPro" id="IPR011006">
    <property type="entry name" value="CheY-like_superfamily"/>
</dbReference>
<accession>A0A5J4FY87</accession>
<dbReference type="EC" id="2.7.13.3" evidence="2"/>
<dbReference type="Gene3D" id="3.30.565.10">
    <property type="entry name" value="Histidine kinase-like ATPase, C-terminal domain"/>
    <property type="match status" value="1"/>
</dbReference>
<dbReference type="OrthoDB" id="9816309at2"/>
<dbReference type="Gene3D" id="1.10.287.130">
    <property type="match status" value="1"/>
</dbReference>
<feature type="domain" description="Histidine kinase" evidence="7">
    <location>
        <begin position="141"/>
        <end position="361"/>
    </location>
</feature>
<dbReference type="InterPro" id="IPR036097">
    <property type="entry name" value="HisK_dim/P_sf"/>
</dbReference>
<dbReference type="Pfam" id="PF00512">
    <property type="entry name" value="HisKA"/>
    <property type="match status" value="1"/>
</dbReference>
<dbReference type="SUPFAM" id="SSF52172">
    <property type="entry name" value="CheY-like"/>
    <property type="match status" value="1"/>
</dbReference>
<sequence>MSLQEIKNSLVSQKIQILQIDSSTTIKASDNTICNIEIGKSLTDIDPFFYSLEHVLTDNFETIKYPCVNINTNNKDYIFDIDVFKKESAIYVLLIDFTEHYTEAHPLVQEKNEAQIEKNRLSFEGKLLYAKEVFKNNFLSHLNHEVRNPLNNLLGFVDVLMDTNLDFQQKEYVNVINKTGLHIKFLMDDLLDISKIETGALELKQIPFNLIQIVVNIAKHFQTKYRDSSIELIYNLDKKVPQKLIGDPTRLNQIFYNLLENAFLNTKEGIIEINVLLIKNLDKTAEIAFEIKDTGTGIPKNKIKEVFESYSQLQLSKIKPIGQGLGLKIVKDLSIKMGGNVTVKSTENKGSIFTVVLPFKTREKNDRKKTVPKGSGLVISKKILAIEEDQTSQMLLMKQFLENDEGFILELAKNGTQAKELLNKKNYAAVILKSQLEDMNAQSLIDYINNHAKESVNKVPVIVATGNTMINERYDILESGASAFLAKPYSKKDLFKILKEL</sequence>
<evidence type="ECO:0000256" key="6">
    <source>
        <dbReference type="PROSITE-ProRule" id="PRU00169"/>
    </source>
</evidence>
<dbReference type="CDD" id="cd00156">
    <property type="entry name" value="REC"/>
    <property type="match status" value="1"/>
</dbReference>
<dbReference type="Proteomes" id="UP000326994">
    <property type="component" value="Unassembled WGS sequence"/>
</dbReference>
<dbReference type="PROSITE" id="PS50110">
    <property type="entry name" value="RESPONSE_REGULATORY"/>
    <property type="match status" value="1"/>
</dbReference>
<dbReference type="EMBL" id="BKCF01000001">
    <property type="protein sequence ID" value="GEQ85076.1"/>
    <property type="molecule type" value="Genomic_DNA"/>
</dbReference>
<protein>
    <recommendedName>
        <fullName evidence="2">histidine kinase</fullName>
        <ecNumber evidence="2">2.7.13.3</ecNumber>
    </recommendedName>
</protein>
<dbReference type="Pfam" id="PF00072">
    <property type="entry name" value="Response_reg"/>
    <property type="match status" value="1"/>
</dbReference>
<dbReference type="GO" id="GO:0005886">
    <property type="term" value="C:plasma membrane"/>
    <property type="evidence" value="ECO:0007669"/>
    <property type="project" value="TreeGrafter"/>
</dbReference>
<dbReference type="InterPro" id="IPR005467">
    <property type="entry name" value="His_kinase_dom"/>
</dbReference>
<evidence type="ECO:0000256" key="3">
    <source>
        <dbReference type="ARBA" id="ARBA00022553"/>
    </source>
</evidence>
<keyword evidence="3" id="KW-0597">Phosphoprotein</keyword>
<dbReference type="SMART" id="SM00448">
    <property type="entry name" value="REC"/>
    <property type="match status" value="1"/>
</dbReference>
<dbReference type="PROSITE" id="PS50109">
    <property type="entry name" value="HIS_KIN"/>
    <property type="match status" value="1"/>
</dbReference>
<evidence type="ECO:0000256" key="1">
    <source>
        <dbReference type="ARBA" id="ARBA00000085"/>
    </source>
</evidence>
<dbReference type="InterPro" id="IPR036890">
    <property type="entry name" value="HATPase_C_sf"/>
</dbReference>
<dbReference type="InterPro" id="IPR004358">
    <property type="entry name" value="Sig_transdc_His_kin-like_C"/>
</dbReference>
<dbReference type="InterPro" id="IPR003661">
    <property type="entry name" value="HisK_dim/P_dom"/>
</dbReference>
<keyword evidence="4" id="KW-0808">Transferase</keyword>
<evidence type="ECO:0000259" key="8">
    <source>
        <dbReference type="PROSITE" id="PS50110"/>
    </source>
</evidence>
<dbReference type="InterPro" id="IPR003594">
    <property type="entry name" value="HATPase_dom"/>
</dbReference>
<dbReference type="PRINTS" id="PR00344">
    <property type="entry name" value="BCTRLSENSOR"/>
</dbReference>
<name>A0A5J4FY87_9FLAO</name>
<evidence type="ECO:0000256" key="2">
    <source>
        <dbReference type="ARBA" id="ARBA00012438"/>
    </source>
</evidence>
<comment type="catalytic activity">
    <reaction evidence="1">
        <text>ATP + protein L-histidine = ADP + protein N-phospho-L-histidine.</text>
        <dbReference type="EC" id="2.7.13.3"/>
    </reaction>
</comment>
<proteinExistence type="predicted"/>
<dbReference type="SMART" id="SM00387">
    <property type="entry name" value="HATPase_c"/>
    <property type="match status" value="1"/>
</dbReference>
<dbReference type="SUPFAM" id="SSF55874">
    <property type="entry name" value="ATPase domain of HSP90 chaperone/DNA topoisomerase II/histidine kinase"/>
    <property type="match status" value="1"/>
</dbReference>
<gene>
    <name evidence="9" type="ORF">ULMS_05840</name>
</gene>
<evidence type="ECO:0000256" key="5">
    <source>
        <dbReference type="ARBA" id="ARBA00022777"/>
    </source>
</evidence>
<dbReference type="Pfam" id="PF02518">
    <property type="entry name" value="HATPase_c"/>
    <property type="match status" value="1"/>
</dbReference>
<keyword evidence="10" id="KW-1185">Reference proteome</keyword>
<dbReference type="AlphaFoldDB" id="A0A5J4FY87"/>
<evidence type="ECO:0000256" key="4">
    <source>
        <dbReference type="ARBA" id="ARBA00022679"/>
    </source>
</evidence>
<dbReference type="SUPFAM" id="SSF47384">
    <property type="entry name" value="Homodimeric domain of signal transducing histidine kinase"/>
    <property type="match status" value="1"/>
</dbReference>